<comment type="caution">
    <text evidence="6">The sequence shown here is derived from an EMBL/GenBank/DDBJ whole genome shotgun (WGS) entry which is preliminary data.</text>
</comment>
<dbReference type="Gene3D" id="3.40.50.150">
    <property type="entry name" value="Vaccinia Virus protein VP39"/>
    <property type="match status" value="1"/>
</dbReference>
<keyword evidence="7" id="KW-1185">Reference proteome</keyword>
<evidence type="ECO:0000256" key="4">
    <source>
        <dbReference type="ARBA" id="ARBA00022679"/>
    </source>
</evidence>
<dbReference type="AlphaFoldDB" id="A0A4E0RDI8"/>
<dbReference type="GO" id="GO:0032259">
    <property type="term" value="P:methylation"/>
    <property type="evidence" value="ECO:0007669"/>
    <property type="project" value="UniProtKB-KW"/>
</dbReference>
<dbReference type="EC" id="2.1.1.22" evidence="2"/>
<keyword evidence="5" id="KW-0949">S-adenosyl-L-methionine</keyword>
<dbReference type="EMBL" id="JXXN02005474">
    <property type="protein sequence ID" value="THD19878.1"/>
    <property type="molecule type" value="Genomic_DNA"/>
</dbReference>
<accession>A0A4E0RDI8</accession>
<name>A0A4E0RDI8_FASHE</name>
<dbReference type="SMART" id="SM01296">
    <property type="entry name" value="N2227"/>
    <property type="match status" value="1"/>
</dbReference>
<dbReference type="Pfam" id="PF07942">
    <property type="entry name" value="CARME"/>
    <property type="match status" value="1"/>
</dbReference>
<evidence type="ECO:0000313" key="7">
    <source>
        <dbReference type="Proteomes" id="UP000230066"/>
    </source>
</evidence>
<dbReference type="GO" id="GO:0035498">
    <property type="term" value="P:carnosine metabolic process"/>
    <property type="evidence" value="ECO:0007669"/>
    <property type="project" value="TreeGrafter"/>
</dbReference>
<dbReference type="PANTHER" id="PTHR12303:SF6">
    <property type="entry name" value="CARNOSINE N-METHYLTRANSFERASE"/>
    <property type="match status" value="1"/>
</dbReference>
<gene>
    <name evidence="6" type="ORF">D915_009320</name>
</gene>
<comment type="similarity">
    <text evidence="1">Belongs to the carnosine N-methyltransferase family.</text>
</comment>
<dbReference type="Proteomes" id="UP000230066">
    <property type="component" value="Unassembled WGS sequence"/>
</dbReference>
<dbReference type="PANTHER" id="PTHR12303">
    <property type="entry name" value="CARNOSINE N-METHYLTRANSFERASE"/>
    <property type="match status" value="1"/>
</dbReference>
<dbReference type="SUPFAM" id="SSF53335">
    <property type="entry name" value="S-adenosyl-L-methionine-dependent methyltransferases"/>
    <property type="match status" value="1"/>
</dbReference>
<organism evidence="6 7">
    <name type="scientific">Fasciola hepatica</name>
    <name type="common">Liver fluke</name>
    <dbReference type="NCBI Taxonomy" id="6192"/>
    <lineage>
        <taxon>Eukaryota</taxon>
        <taxon>Metazoa</taxon>
        <taxon>Spiralia</taxon>
        <taxon>Lophotrochozoa</taxon>
        <taxon>Platyhelminthes</taxon>
        <taxon>Trematoda</taxon>
        <taxon>Digenea</taxon>
        <taxon>Plagiorchiida</taxon>
        <taxon>Echinostomata</taxon>
        <taxon>Echinostomatoidea</taxon>
        <taxon>Fasciolidae</taxon>
        <taxon>Fasciola</taxon>
    </lineage>
</organism>
<evidence type="ECO:0000256" key="2">
    <source>
        <dbReference type="ARBA" id="ARBA00012003"/>
    </source>
</evidence>
<reference evidence="6" key="1">
    <citation type="submission" date="2019-03" db="EMBL/GenBank/DDBJ databases">
        <title>Improved annotation for the trematode Fasciola hepatica.</title>
        <authorList>
            <person name="Choi Y.-J."/>
            <person name="Martin J."/>
            <person name="Mitreva M."/>
        </authorList>
    </citation>
    <scope>NUCLEOTIDE SEQUENCE [LARGE SCALE GENOMIC DNA]</scope>
</reference>
<proteinExistence type="inferred from homology"/>
<dbReference type="GO" id="GO:0030735">
    <property type="term" value="F:carnosine N-methyltransferase activity"/>
    <property type="evidence" value="ECO:0007669"/>
    <property type="project" value="UniProtKB-EC"/>
</dbReference>
<evidence type="ECO:0000256" key="3">
    <source>
        <dbReference type="ARBA" id="ARBA00022603"/>
    </source>
</evidence>
<keyword evidence="3" id="KW-0489">Methyltransferase</keyword>
<protein>
    <recommendedName>
        <fullName evidence="2">carnosine N-methyltransferase</fullName>
        <ecNumber evidence="2">2.1.1.22</ecNumber>
    </recommendedName>
</protein>
<evidence type="ECO:0000256" key="1">
    <source>
        <dbReference type="ARBA" id="ARBA00010086"/>
    </source>
</evidence>
<dbReference type="InterPro" id="IPR012901">
    <property type="entry name" value="CARME"/>
</dbReference>
<sequence length="290" mass="32990">MNLNRSEFGGSLLHPVSAGIISVNIIRIIINNNIVIIIIIQRAIGKHFTERRVACRNGSVVLSYTRQWRCTYRFLPNSRSVFICDRGLSTLSNANGGIKMQHAHNRGFCKKRTQTMTSSCPFVCRIVNEYTIYPWISQFCNNMTQSDQLLPVPFPDVAPCDLPPNVPFCMAAGDFVEIYKEPDSWDCVTTVFFVDTAHNILQYLESIWLILKPGGYWINFGPLLYHFSDIPGEDSLELSYEELRLAINRMGFETVKERTGIRCGYTQNAASMLSYEYSCVYGVFRKPSSS</sequence>
<dbReference type="GO" id="GO:0005829">
    <property type="term" value="C:cytosol"/>
    <property type="evidence" value="ECO:0007669"/>
    <property type="project" value="TreeGrafter"/>
</dbReference>
<dbReference type="GO" id="GO:0005634">
    <property type="term" value="C:nucleus"/>
    <property type="evidence" value="ECO:0007669"/>
    <property type="project" value="TreeGrafter"/>
</dbReference>
<evidence type="ECO:0000256" key="5">
    <source>
        <dbReference type="ARBA" id="ARBA00022691"/>
    </source>
</evidence>
<evidence type="ECO:0000313" key="6">
    <source>
        <dbReference type="EMBL" id="THD19878.1"/>
    </source>
</evidence>
<keyword evidence="4" id="KW-0808">Transferase</keyword>
<dbReference type="InterPro" id="IPR029063">
    <property type="entry name" value="SAM-dependent_MTases_sf"/>
</dbReference>